<reference evidence="5" key="1">
    <citation type="submission" date="2016-09" db="EMBL/GenBank/DDBJ databases">
        <authorList>
            <person name="Koehorst J."/>
        </authorList>
    </citation>
    <scope>NUCLEOTIDE SEQUENCE [LARGE SCALE GENOMIC DNA]</scope>
</reference>
<feature type="domain" description="NAD glycohydrolase translocation F5/8 type C" evidence="3">
    <location>
        <begin position="330"/>
        <end position="463"/>
    </location>
</feature>
<evidence type="ECO:0000259" key="3">
    <source>
        <dbReference type="Pfam" id="PF25302"/>
    </source>
</evidence>
<dbReference type="InterPro" id="IPR025538">
    <property type="entry name" value="DUF4424"/>
</dbReference>
<dbReference type="PROSITE" id="PS51257">
    <property type="entry name" value="PROKAR_LIPOPROTEIN"/>
    <property type="match status" value="1"/>
</dbReference>
<dbReference type="KEGG" id="agl:PYTT_1234"/>
<evidence type="ECO:0000259" key="2">
    <source>
        <dbReference type="Pfam" id="PF14415"/>
    </source>
</evidence>
<dbReference type="Gene3D" id="2.60.40.3680">
    <property type="match status" value="1"/>
</dbReference>
<accession>A0A1H6LAY0</accession>
<proteinExistence type="predicted"/>
<dbReference type="OrthoDB" id="185643at2"/>
<dbReference type="RefSeq" id="WP_141675888.1">
    <property type="nucleotide sequence ID" value="NZ_LIGX01000038.1"/>
</dbReference>
<protein>
    <submittedName>
        <fullName evidence="4">Uncharacterized protein</fullName>
    </submittedName>
</protein>
<dbReference type="STRING" id="1679444.PYTT_1234"/>
<dbReference type="Pfam" id="PF14415">
    <property type="entry name" value="DUF4424"/>
    <property type="match status" value="1"/>
</dbReference>
<dbReference type="InterPro" id="IPR057561">
    <property type="entry name" value="NADase_transloc"/>
</dbReference>
<dbReference type="EMBL" id="LT629973">
    <property type="protein sequence ID" value="SEH85532.1"/>
    <property type="molecule type" value="Genomic_DNA"/>
</dbReference>
<evidence type="ECO:0000313" key="4">
    <source>
        <dbReference type="EMBL" id="SEH85532.1"/>
    </source>
</evidence>
<dbReference type="AlphaFoldDB" id="A0A1H6LAY0"/>
<feature type="chain" id="PRO_5009604509" evidence="1">
    <location>
        <begin position="31"/>
        <end position="477"/>
    </location>
</feature>
<evidence type="ECO:0000313" key="5">
    <source>
        <dbReference type="Proteomes" id="UP000176204"/>
    </source>
</evidence>
<dbReference type="Pfam" id="PF25302">
    <property type="entry name" value="NADase_transloc"/>
    <property type="match status" value="1"/>
</dbReference>
<gene>
    <name evidence="4" type="ORF">PYTT_1234</name>
</gene>
<keyword evidence="1" id="KW-0732">Signal</keyword>
<keyword evidence="5" id="KW-1185">Reference proteome</keyword>
<sequence>MKTKVSHLFGMAVLSGLAGCMALLPSLAEANGGGYTRGSAYGDILPFEMEEIGQVAMLEEDLQIDLWTSYADVKVTYKMKNTQDRPVKVRFGFPIEAEMLPYDSSKENHRKSTAPRRYRVEARGQEVPFRQVSQAVAPDEGGENVIAAWMVSELEFAPGEELTLSIDCRVNHLVRVSYVSDESVERREMVYRLSSAAVWSGPIRKGKITVRPRSVEADEVSMGTPANRFKREGDTWVWSFEDLEPTLADDIRIAVEPVEETWRSVVTDQKDYFERNADLRNFVVHRGTVWMRGMSPCEIDLEASSTSKPLPAVKGEDAPCGFDAGSLPVESMDWDTRYTWGEGVPGPGSGESVTVTLKKPERLAGFRIVPGYVDHYGVCMKDKMPADSSDASHASSDFNSVTEMEVVVNGSWKKTVVFEPGLQEDAWVSLASFKGKVKTLQLIIRRIEPGTKHDITCLSRLMLYRLLAKEPKIDPSR</sequence>
<name>A0A1H6LAY0_9BACT</name>
<dbReference type="Proteomes" id="UP000176204">
    <property type="component" value="Chromosome I"/>
</dbReference>
<organism evidence="4 5">
    <name type="scientific">Akkermansia glycaniphila</name>
    <dbReference type="NCBI Taxonomy" id="1679444"/>
    <lineage>
        <taxon>Bacteria</taxon>
        <taxon>Pseudomonadati</taxon>
        <taxon>Verrucomicrobiota</taxon>
        <taxon>Verrucomicrobiia</taxon>
        <taxon>Verrucomicrobiales</taxon>
        <taxon>Akkermansiaceae</taxon>
        <taxon>Akkermansia</taxon>
    </lineage>
</organism>
<feature type="domain" description="DUF4424" evidence="2">
    <location>
        <begin position="49"/>
        <end position="137"/>
    </location>
</feature>
<feature type="signal peptide" evidence="1">
    <location>
        <begin position="1"/>
        <end position="30"/>
    </location>
</feature>
<evidence type="ECO:0000256" key="1">
    <source>
        <dbReference type="SAM" id="SignalP"/>
    </source>
</evidence>